<dbReference type="GO" id="GO:0032993">
    <property type="term" value="C:protein-DNA complex"/>
    <property type="evidence" value="ECO:0007669"/>
    <property type="project" value="TreeGrafter"/>
</dbReference>
<keyword evidence="5" id="KW-0804">Transcription</keyword>
<feature type="DNA-binding region" description="OmpR/PhoB-type" evidence="7">
    <location>
        <begin position="137"/>
        <end position="237"/>
    </location>
</feature>
<keyword evidence="3" id="KW-0805">Transcription regulation</keyword>
<dbReference type="FunFam" id="3.40.50.2300:FF:000001">
    <property type="entry name" value="DNA-binding response regulator PhoB"/>
    <property type="match status" value="1"/>
</dbReference>
<evidence type="ECO:0000256" key="4">
    <source>
        <dbReference type="ARBA" id="ARBA00023125"/>
    </source>
</evidence>
<evidence type="ECO:0000256" key="2">
    <source>
        <dbReference type="ARBA" id="ARBA00023012"/>
    </source>
</evidence>
<feature type="modified residue" description="4-aspartylphosphate" evidence="6">
    <location>
        <position position="58"/>
    </location>
</feature>
<dbReference type="Gene3D" id="6.10.250.690">
    <property type="match status" value="1"/>
</dbReference>
<dbReference type="Pfam" id="PF00072">
    <property type="entry name" value="Response_reg"/>
    <property type="match status" value="1"/>
</dbReference>
<dbReference type="SMART" id="SM00862">
    <property type="entry name" value="Trans_reg_C"/>
    <property type="match status" value="1"/>
</dbReference>
<dbReference type="SUPFAM" id="SSF52172">
    <property type="entry name" value="CheY-like"/>
    <property type="match status" value="1"/>
</dbReference>
<dbReference type="PATRIC" id="fig|1549858.7.peg.2195"/>
<keyword evidence="4 7" id="KW-0238">DNA-binding</keyword>
<feature type="domain" description="OmpR/PhoB-type" evidence="9">
    <location>
        <begin position="137"/>
        <end position="237"/>
    </location>
</feature>
<dbReference type="GO" id="GO:0005829">
    <property type="term" value="C:cytosol"/>
    <property type="evidence" value="ECO:0007669"/>
    <property type="project" value="TreeGrafter"/>
</dbReference>
<dbReference type="AlphaFoldDB" id="A0A0D1MEN2"/>
<dbReference type="InterPro" id="IPR016032">
    <property type="entry name" value="Sig_transdc_resp-reg_C-effctor"/>
</dbReference>
<dbReference type="SUPFAM" id="SSF46894">
    <property type="entry name" value="C-terminal effector domain of the bipartite response regulators"/>
    <property type="match status" value="1"/>
</dbReference>
<dbReference type="Proteomes" id="UP000033203">
    <property type="component" value="Unassembled WGS sequence"/>
</dbReference>
<dbReference type="InterPro" id="IPR001867">
    <property type="entry name" value="OmpR/PhoB-type_DNA-bd"/>
</dbReference>
<dbReference type="Pfam" id="PF00486">
    <property type="entry name" value="Trans_reg_C"/>
    <property type="match status" value="1"/>
</dbReference>
<dbReference type="GO" id="GO:0000156">
    <property type="term" value="F:phosphorelay response regulator activity"/>
    <property type="evidence" value="ECO:0007669"/>
    <property type="project" value="TreeGrafter"/>
</dbReference>
<dbReference type="PROSITE" id="PS50110">
    <property type="entry name" value="RESPONSE_REGULATORY"/>
    <property type="match status" value="1"/>
</dbReference>
<dbReference type="InterPro" id="IPR001789">
    <property type="entry name" value="Sig_transdc_resp-reg_receiver"/>
</dbReference>
<dbReference type="Gene3D" id="3.40.50.2300">
    <property type="match status" value="1"/>
</dbReference>
<protein>
    <recommendedName>
        <fullName evidence="12">Chemotaxis protein CheY</fullName>
    </recommendedName>
</protein>
<dbReference type="Gene3D" id="1.10.10.10">
    <property type="entry name" value="Winged helix-like DNA-binding domain superfamily/Winged helix DNA-binding domain"/>
    <property type="match status" value="1"/>
</dbReference>
<evidence type="ECO:0000313" key="10">
    <source>
        <dbReference type="EMBL" id="KIU26146.1"/>
    </source>
</evidence>
<dbReference type="InterPro" id="IPR011006">
    <property type="entry name" value="CheY-like_superfamily"/>
</dbReference>
<evidence type="ECO:0000256" key="7">
    <source>
        <dbReference type="PROSITE-ProRule" id="PRU01091"/>
    </source>
</evidence>
<dbReference type="GO" id="GO:0000976">
    <property type="term" value="F:transcription cis-regulatory region binding"/>
    <property type="evidence" value="ECO:0007669"/>
    <property type="project" value="TreeGrafter"/>
</dbReference>
<dbReference type="PROSITE" id="PS51755">
    <property type="entry name" value="OMPR_PHOB"/>
    <property type="match status" value="1"/>
</dbReference>
<sequence length="241" mass="26149">MILCPMPRTVLIVDDDPHIRQLLAFALDKAGLSPVEAADGEAGLAMVQTHKPDLVILDINMPRMDGLEVCRRLRGAKDGGGDTPILFLSSRDDEIDRVLGIELGADDYVVKPFSPREVVARVMAILRRTAARPPQVEEGRTLGHGRLTLDLDGWCAAWDGAEVALTVTEFSILRLLASMPAKVFSRDAIIDRLHGPGFAITDRTIDSHIRNLRHKFAGIGAADLIETRAGIGYRLGPCSGA</sequence>
<evidence type="ECO:0000256" key="6">
    <source>
        <dbReference type="PROSITE-ProRule" id="PRU00169"/>
    </source>
</evidence>
<evidence type="ECO:0000256" key="5">
    <source>
        <dbReference type="ARBA" id="ARBA00023163"/>
    </source>
</evidence>
<accession>A0A0D1MEN2</accession>
<evidence type="ECO:0000259" key="9">
    <source>
        <dbReference type="PROSITE" id="PS51755"/>
    </source>
</evidence>
<dbReference type="GO" id="GO:0006355">
    <property type="term" value="P:regulation of DNA-templated transcription"/>
    <property type="evidence" value="ECO:0007669"/>
    <property type="project" value="InterPro"/>
</dbReference>
<dbReference type="PANTHER" id="PTHR48111">
    <property type="entry name" value="REGULATOR OF RPOS"/>
    <property type="match status" value="1"/>
</dbReference>
<dbReference type="CDD" id="cd00383">
    <property type="entry name" value="trans_reg_C"/>
    <property type="match status" value="1"/>
</dbReference>
<evidence type="ECO:0000259" key="8">
    <source>
        <dbReference type="PROSITE" id="PS50110"/>
    </source>
</evidence>
<reference evidence="10 11" key="1">
    <citation type="submission" date="2015-01" db="EMBL/GenBank/DDBJ databases">
        <title>Genome of Sphingomonas taxi strain 30a.</title>
        <authorList>
            <person name="Eevers N."/>
            <person name="Van Hamme J."/>
            <person name="Bottos E."/>
            <person name="Weyens N."/>
            <person name="Vangronsveld J."/>
        </authorList>
    </citation>
    <scope>NUCLEOTIDE SEQUENCE [LARGE SCALE GENOMIC DNA]</scope>
    <source>
        <strain evidence="10 11">30a</strain>
    </source>
</reference>
<evidence type="ECO:0000256" key="1">
    <source>
        <dbReference type="ARBA" id="ARBA00022553"/>
    </source>
</evidence>
<proteinExistence type="predicted"/>
<keyword evidence="1 6" id="KW-0597">Phosphoprotein</keyword>
<gene>
    <name evidence="10" type="ORF">SR41_16025</name>
</gene>
<dbReference type="InterPro" id="IPR039420">
    <property type="entry name" value="WalR-like"/>
</dbReference>
<dbReference type="InterPro" id="IPR036388">
    <property type="entry name" value="WH-like_DNA-bd_sf"/>
</dbReference>
<organism evidence="10 11">
    <name type="scientific">Sphingomonas melonis</name>
    <dbReference type="NCBI Taxonomy" id="152682"/>
    <lineage>
        <taxon>Bacteria</taxon>
        <taxon>Pseudomonadati</taxon>
        <taxon>Pseudomonadota</taxon>
        <taxon>Alphaproteobacteria</taxon>
        <taxon>Sphingomonadales</taxon>
        <taxon>Sphingomonadaceae</taxon>
        <taxon>Sphingomonas</taxon>
    </lineage>
</organism>
<dbReference type="EMBL" id="JXTP01000087">
    <property type="protein sequence ID" value="KIU26146.1"/>
    <property type="molecule type" value="Genomic_DNA"/>
</dbReference>
<feature type="domain" description="Response regulatory" evidence="8">
    <location>
        <begin position="9"/>
        <end position="126"/>
    </location>
</feature>
<dbReference type="SMART" id="SM00448">
    <property type="entry name" value="REC"/>
    <property type="match status" value="1"/>
</dbReference>
<evidence type="ECO:0000256" key="3">
    <source>
        <dbReference type="ARBA" id="ARBA00023015"/>
    </source>
</evidence>
<comment type="caution">
    <text evidence="10">The sequence shown here is derived from an EMBL/GenBank/DDBJ whole genome shotgun (WGS) entry which is preliminary data.</text>
</comment>
<name>A0A0D1MEN2_9SPHN</name>
<evidence type="ECO:0008006" key="12">
    <source>
        <dbReference type="Google" id="ProtNLM"/>
    </source>
</evidence>
<evidence type="ECO:0000313" key="11">
    <source>
        <dbReference type="Proteomes" id="UP000033203"/>
    </source>
</evidence>
<dbReference type="PANTHER" id="PTHR48111:SF59">
    <property type="entry name" value="TRANSCRIPTIONAL REGULATORY PROTEIN BAER"/>
    <property type="match status" value="1"/>
</dbReference>
<keyword evidence="2" id="KW-0902">Two-component regulatory system</keyword>